<sequence length="419" mass="50441">MKHFSYYSEDIYTYENLDELKKILQFDEIGEIEYNQEDEYIQYKINREECIRLSDLIYFISSNLGRIHLGQLLVLIKSLVSKVQQLKSANFDHLYLDSNRIWLKFNNKQQTLNSKYQIFQYTVHFTGYQCPNYEDLNEKENLQITSSQKILLIIKGLIDNCFDNIILDKTKERTNVKNDIIDPILHEISTKNLDQLIEEINSILQKYQYDKEKQTILVDEYVETILEVRHDLQIGYKLDIQQIMKTKKNMETITDAYLIEYCLYLNIPKIVQGFENSTNFQRIEYVGEKTVEFFEQIQLKIQNERQNYIEELIKQEIEKQSEYYVQFYRFDFDLEQVREVITPLIRNHAIIKYFHNTFTYNFKYTEKPYIDIQDTHKSNVNKLQQAMQKQISKIIPLYTQQCLSMKITTLILELINDLI</sequence>
<dbReference type="OrthoDB" id="309707at2759"/>
<reference evidence="1 2" key="1">
    <citation type="journal article" date="2006" name="Nature">
        <title>Global trends of whole-genome duplications revealed by the ciliate Paramecium tetraurelia.</title>
        <authorList>
            <consortium name="Genoscope"/>
            <person name="Aury J.-M."/>
            <person name="Jaillon O."/>
            <person name="Duret L."/>
            <person name="Noel B."/>
            <person name="Jubin C."/>
            <person name="Porcel B.M."/>
            <person name="Segurens B."/>
            <person name="Daubin V."/>
            <person name="Anthouard V."/>
            <person name="Aiach N."/>
            <person name="Arnaiz O."/>
            <person name="Billaut A."/>
            <person name="Beisson J."/>
            <person name="Blanc I."/>
            <person name="Bouhouche K."/>
            <person name="Camara F."/>
            <person name="Duharcourt S."/>
            <person name="Guigo R."/>
            <person name="Gogendeau D."/>
            <person name="Katinka M."/>
            <person name="Keller A.-M."/>
            <person name="Kissmehl R."/>
            <person name="Klotz C."/>
            <person name="Koll F."/>
            <person name="Le Moue A."/>
            <person name="Lepere C."/>
            <person name="Malinsky S."/>
            <person name="Nowacki M."/>
            <person name="Nowak J.K."/>
            <person name="Plattner H."/>
            <person name="Poulain J."/>
            <person name="Ruiz F."/>
            <person name="Serrano V."/>
            <person name="Zagulski M."/>
            <person name="Dessen P."/>
            <person name="Betermier M."/>
            <person name="Weissenbach J."/>
            <person name="Scarpelli C."/>
            <person name="Schachter V."/>
            <person name="Sperling L."/>
            <person name="Meyer E."/>
            <person name="Cohen J."/>
            <person name="Wincker P."/>
        </authorList>
    </citation>
    <scope>NUCLEOTIDE SEQUENCE [LARGE SCALE GENOMIC DNA]</scope>
    <source>
        <strain evidence="1 2">Stock d4-2</strain>
    </source>
</reference>
<dbReference type="Proteomes" id="UP000000600">
    <property type="component" value="Unassembled WGS sequence"/>
</dbReference>
<evidence type="ECO:0000313" key="2">
    <source>
        <dbReference type="Proteomes" id="UP000000600"/>
    </source>
</evidence>
<dbReference type="InParanoid" id="A0E233"/>
<dbReference type="RefSeq" id="XP_001456747.1">
    <property type="nucleotide sequence ID" value="XM_001456710.1"/>
</dbReference>
<accession>A0E233</accession>
<gene>
    <name evidence="1" type="ORF">GSPATT00022521001</name>
</gene>
<proteinExistence type="predicted"/>
<dbReference type="GeneID" id="5042532"/>
<dbReference type="KEGG" id="ptm:GSPATT00022521001"/>
<name>A0E233_PARTE</name>
<protein>
    <submittedName>
        <fullName evidence="1">Uncharacterized protein</fullName>
    </submittedName>
</protein>
<organism evidence="1 2">
    <name type="scientific">Paramecium tetraurelia</name>
    <dbReference type="NCBI Taxonomy" id="5888"/>
    <lineage>
        <taxon>Eukaryota</taxon>
        <taxon>Sar</taxon>
        <taxon>Alveolata</taxon>
        <taxon>Ciliophora</taxon>
        <taxon>Intramacronucleata</taxon>
        <taxon>Oligohymenophorea</taxon>
        <taxon>Peniculida</taxon>
        <taxon>Parameciidae</taxon>
        <taxon>Paramecium</taxon>
    </lineage>
</organism>
<evidence type="ECO:0000313" key="1">
    <source>
        <dbReference type="EMBL" id="CAK89350.1"/>
    </source>
</evidence>
<keyword evidence="2" id="KW-1185">Reference proteome</keyword>
<dbReference type="EMBL" id="CT868654">
    <property type="protein sequence ID" value="CAK89350.1"/>
    <property type="molecule type" value="Genomic_DNA"/>
</dbReference>
<dbReference type="AlphaFoldDB" id="A0E233"/>
<dbReference type="HOGENOM" id="CLU_057961_0_0_1"/>
<dbReference type="OMA" id="NRIWLKF"/>